<sequence>MISWLLNRFDNDFWFSQETYLILKLNTRPQKGATSNLCPVHSYDTDSRDKAAKIKKSCYLLEASAVGGMSAAMHINRRLWSGTAARACPPDIGHCRGMYGQLKDDPLSSMSRMRVSIGVLPTRRTKKSCSMTCEDTVRSEGSRRSSLPNLVGWLGYWVRQYSSSAHWDFSWRPSMWATSLRPQASVGKKIRGELVIDPFRYYIFHTH</sequence>
<organism evidence="1 2">
    <name type="scientific">Oedothorax gibbosus</name>
    <dbReference type="NCBI Taxonomy" id="931172"/>
    <lineage>
        <taxon>Eukaryota</taxon>
        <taxon>Metazoa</taxon>
        <taxon>Ecdysozoa</taxon>
        <taxon>Arthropoda</taxon>
        <taxon>Chelicerata</taxon>
        <taxon>Arachnida</taxon>
        <taxon>Araneae</taxon>
        <taxon>Araneomorphae</taxon>
        <taxon>Entelegynae</taxon>
        <taxon>Araneoidea</taxon>
        <taxon>Linyphiidae</taxon>
        <taxon>Erigoninae</taxon>
        <taxon>Oedothorax</taxon>
    </lineage>
</organism>
<keyword evidence="2" id="KW-1185">Reference proteome</keyword>
<gene>
    <name evidence="1" type="ORF">JTE90_011874</name>
</gene>
<dbReference type="EMBL" id="JAFNEN010000164">
    <property type="protein sequence ID" value="KAG8191190.1"/>
    <property type="molecule type" value="Genomic_DNA"/>
</dbReference>
<comment type="caution">
    <text evidence="1">The sequence shown here is derived from an EMBL/GenBank/DDBJ whole genome shotgun (WGS) entry which is preliminary data.</text>
</comment>
<evidence type="ECO:0000313" key="1">
    <source>
        <dbReference type="EMBL" id="KAG8191190.1"/>
    </source>
</evidence>
<protein>
    <submittedName>
        <fullName evidence="1">Uncharacterized protein</fullName>
    </submittedName>
</protein>
<dbReference type="Proteomes" id="UP000827092">
    <property type="component" value="Unassembled WGS sequence"/>
</dbReference>
<name>A0AAV6V3C1_9ARAC</name>
<accession>A0AAV6V3C1</accession>
<reference evidence="1 2" key="1">
    <citation type="journal article" date="2022" name="Nat. Ecol. Evol.">
        <title>A masculinizing supergene underlies an exaggerated male reproductive morph in a spider.</title>
        <authorList>
            <person name="Hendrickx F."/>
            <person name="De Corte Z."/>
            <person name="Sonet G."/>
            <person name="Van Belleghem S.M."/>
            <person name="Kostlbacher S."/>
            <person name="Vangestel C."/>
        </authorList>
    </citation>
    <scope>NUCLEOTIDE SEQUENCE [LARGE SCALE GENOMIC DNA]</scope>
    <source>
        <strain evidence="1">W744_W776</strain>
    </source>
</reference>
<evidence type="ECO:0000313" key="2">
    <source>
        <dbReference type="Proteomes" id="UP000827092"/>
    </source>
</evidence>
<dbReference type="AlphaFoldDB" id="A0AAV6V3C1"/>
<proteinExistence type="predicted"/>